<dbReference type="Gene3D" id="1.10.287.470">
    <property type="entry name" value="Helix hairpin bin"/>
    <property type="match status" value="3"/>
</dbReference>
<feature type="domain" description="Multidrug resistance protein MdtA-like barrel-sandwich hybrid" evidence="4">
    <location>
        <begin position="71"/>
        <end position="305"/>
    </location>
</feature>
<feature type="domain" description="YknX-like C-terminal permuted SH3-like" evidence="6">
    <location>
        <begin position="391"/>
        <end position="455"/>
    </location>
</feature>
<evidence type="ECO:0000259" key="5">
    <source>
        <dbReference type="Pfam" id="PF25954"/>
    </source>
</evidence>
<comment type="caution">
    <text evidence="7">The sequence shown here is derived from an EMBL/GenBank/DDBJ whole genome shotgun (WGS) entry which is preliminary data.</text>
</comment>
<dbReference type="RefSeq" id="WP_069642651.1">
    <property type="nucleotide sequence ID" value="NZ_MIJE01000007.1"/>
</dbReference>
<evidence type="ECO:0000313" key="8">
    <source>
        <dbReference type="Proteomes" id="UP000094296"/>
    </source>
</evidence>
<accession>A0A1E5G3Q2</accession>
<dbReference type="Gene3D" id="2.40.420.20">
    <property type="match status" value="1"/>
</dbReference>
<comment type="similarity">
    <text evidence="1">Belongs to the membrane fusion protein (MFP) (TC 8.A.1) family.</text>
</comment>
<dbReference type="NCBIfam" id="TIGR01730">
    <property type="entry name" value="RND_mfp"/>
    <property type="match status" value="1"/>
</dbReference>
<gene>
    <name evidence="7" type="ORF">BHF68_14465</name>
</gene>
<feature type="chain" id="PRO_5039649905" description="RND efflux pump membrane fusion protein barrel-sandwich domain-containing protein" evidence="3">
    <location>
        <begin position="25"/>
        <end position="465"/>
    </location>
</feature>
<keyword evidence="8" id="KW-1185">Reference proteome</keyword>
<dbReference type="GO" id="GO:0015562">
    <property type="term" value="F:efflux transmembrane transporter activity"/>
    <property type="evidence" value="ECO:0007669"/>
    <property type="project" value="InterPro"/>
</dbReference>
<dbReference type="Pfam" id="PF25917">
    <property type="entry name" value="BSH_RND"/>
    <property type="match status" value="1"/>
</dbReference>
<dbReference type="InterPro" id="IPR058625">
    <property type="entry name" value="MdtA-like_BSH"/>
</dbReference>
<dbReference type="Pfam" id="PF25989">
    <property type="entry name" value="YknX_C"/>
    <property type="match status" value="1"/>
</dbReference>
<evidence type="ECO:0000256" key="2">
    <source>
        <dbReference type="SAM" id="Coils"/>
    </source>
</evidence>
<dbReference type="GO" id="GO:1990281">
    <property type="term" value="C:efflux pump complex"/>
    <property type="evidence" value="ECO:0007669"/>
    <property type="project" value="TreeGrafter"/>
</dbReference>
<evidence type="ECO:0000313" key="7">
    <source>
        <dbReference type="EMBL" id="OEF97646.1"/>
    </source>
</evidence>
<dbReference type="InterPro" id="IPR058792">
    <property type="entry name" value="Beta-barrel_RND_2"/>
</dbReference>
<feature type="coiled-coil region" evidence="2">
    <location>
        <begin position="102"/>
        <end position="129"/>
    </location>
</feature>
<evidence type="ECO:0000256" key="1">
    <source>
        <dbReference type="ARBA" id="ARBA00009477"/>
    </source>
</evidence>
<proteinExistence type="inferred from homology"/>
<dbReference type="InterPro" id="IPR058637">
    <property type="entry name" value="YknX-like_C"/>
</dbReference>
<feature type="signal peptide" evidence="3">
    <location>
        <begin position="1"/>
        <end position="24"/>
    </location>
</feature>
<feature type="coiled-coil region" evidence="2">
    <location>
        <begin position="159"/>
        <end position="247"/>
    </location>
</feature>
<keyword evidence="3" id="KW-0732">Signal</keyword>
<dbReference type="SUPFAM" id="SSF111369">
    <property type="entry name" value="HlyD-like secretion proteins"/>
    <property type="match status" value="2"/>
</dbReference>
<name>A0A1E5G3Q2_9FIRM</name>
<evidence type="ECO:0000256" key="3">
    <source>
        <dbReference type="SAM" id="SignalP"/>
    </source>
</evidence>
<dbReference type="AlphaFoldDB" id="A0A1E5G3Q2"/>
<dbReference type="EMBL" id="MIJE01000007">
    <property type="protein sequence ID" value="OEF97646.1"/>
    <property type="molecule type" value="Genomic_DNA"/>
</dbReference>
<dbReference type="PANTHER" id="PTHR30469">
    <property type="entry name" value="MULTIDRUG RESISTANCE PROTEIN MDTA"/>
    <property type="match status" value="1"/>
</dbReference>
<dbReference type="PROSITE" id="PS51257">
    <property type="entry name" value="PROKAR_LIPOPROTEIN"/>
    <property type="match status" value="1"/>
</dbReference>
<dbReference type="Pfam" id="PF25954">
    <property type="entry name" value="Beta-barrel_RND_2"/>
    <property type="match status" value="1"/>
</dbReference>
<dbReference type="InterPro" id="IPR006143">
    <property type="entry name" value="RND_pump_MFP"/>
</dbReference>
<organism evidence="7 8">
    <name type="scientific">Desulfuribacillus alkaliarsenatis</name>
    <dbReference type="NCBI Taxonomy" id="766136"/>
    <lineage>
        <taxon>Bacteria</taxon>
        <taxon>Bacillati</taxon>
        <taxon>Bacillota</taxon>
        <taxon>Desulfuribacillia</taxon>
        <taxon>Desulfuribacillales</taxon>
        <taxon>Desulfuribacillaceae</taxon>
        <taxon>Desulfuribacillus</taxon>
    </lineage>
</organism>
<dbReference type="Gene3D" id="2.40.50.100">
    <property type="match status" value="2"/>
</dbReference>
<evidence type="ECO:0008006" key="9">
    <source>
        <dbReference type="Google" id="ProtNLM"/>
    </source>
</evidence>
<dbReference type="PANTHER" id="PTHR30469:SF15">
    <property type="entry name" value="HLYD FAMILY OF SECRETION PROTEINS"/>
    <property type="match status" value="1"/>
</dbReference>
<protein>
    <recommendedName>
        <fullName evidence="9">RND efflux pump membrane fusion protein barrel-sandwich domain-containing protein</fullName>
    </recommendedName>
</protein>
<reference evidence="7 8" key="1">
    <citation type="submission" date="2016-09" db="EMBL/GenBank/DDBJ databases">
        <title>Draft genome sequence for the type strain of Desulfuribacillus alkaliarsenatis AHT28, an obligately anaerobic, sulfidogenic bacterium isolated from Russian soda lake sediments.</title>
        <authorList>
            <person name="Abin C.A."/>
            <person name="Hollibaugh J.T."/>
        </authorList>
    </citation>
    <scope>NUCLEOTIDE SEQUENCE [LARGE SCALE GENOMIC DNA]</scope>
    <source>
        <strain evidence="7 8">AHT28</strain>
    </source>
</reference>
<feature type="domain" description="CusB-like beta-barrel" evidence="5">
    <location>
        <begin position="311"/>
        <end position="383"/>
    </location>
</feature>
<keyword evidence="2" id="KW-0175">Coiled coil</keyword>
<evidence type="ECO:0000259" key="6">
    <source>
        <dbReference type="Pfam" id="PF25989"/>
    </source>
</evidence>
<dbReference type="Gene3D" id="2.40.30.170">
    <property type="match status" value="1"/>
</dbReference>
<evidence type="ECO:0000259" key="4">
    <source>
        <dbReference type="Pfam" id="PF25917"/>
    </source>
</evidence>
<dbReference type="Proteomes" id="UP000094296">
    <property type="component" value="Unassembled WGS sequence"/>
</dbReference>
<sequence>MFSNKYGKMMLLGLMLAVSIMLLAACQGSEPADSVPAEERITPVAVAEVIEGNVGRGASYTGDLELARETAIIPKVSGKVASVDVSAGDTVAQGQRLFTIDASDLQREVKRAEDSVRASEAQLNQTITQAENSIKRAEIGVRTSEAQLSQAILQRNNNIIKAEIALANATDAYNDAETQLVRMKALFEAGAIPRVEFEGAEMRYSSSKLQLQSAKEDLETAQQKDSIEIAEASLQSAKMELAAAQQRESIQIAEASLAQAVTGLEIIRAQLADTVVTAPVAGVVSVVNVNVGELVGQQAAMTLATTNPMLVKIPIPEHSIAKVNIGDIMPVHIPAMQMQLEGRVTHIGLSADRQSKTFPVELQIENDGSLRAGMMARIALTEQGSEPVPLVPNDAIITSGQQTSVFVIEDDVAFLQELVTGGASARWTEVVDGLEVGQQVVVRGQSLLQDQGKVRVTEVVVVDED</sequence>
<dbReference type="STRING" id="766136.BHF68_14465"/>
<dbReference type="OrthoDB" id="1634554at2"/>